<reference evidence="1" key="1">
    <citation type="submission" date="2020-03" db="EMBL/GenBank/DDBJ databases">
        <title>The deep terrestrial virosphere.</title>
        <authorList>
            <person name="Holmfeldt K."/>
            <person name="Nilsson E."/>
            <person name="Simone D."/>
            <person name="Lopez-Fernandez M."/>
            <person name="Wu X."/>
            <person name="de Brujin I."/>
            <person name="Lundin D."/>
            <person name="Andersson A."/>
            <person name="Bertilsson S."/>
            <person name="Dopson M."/>
        </authorList>
    </citation>
    <scope>NUCLEOTIDE SEQUENCE</scope>
    <source>
        <strain evidence="3">MM415A00922</strain>
        <strain evidence="2">MM415B02037</strain>
        <strain evidence="1">TM448A00944</strain>
        <strain evidence="4">TM448B02027</strain>
    </source>
</reference>
<proteinExistence type="predicted"/>
<evidence type="ECO:0000313" key="3">
    <source>
        <dbReference type="EMBL" id="QJA79264.1"/>
    </source>
</evidence>
<dbReference type="EMBL" id="MT144083">
    <property type="protein sequence ID" value="QJA48416.1"/>
    <property type="molecule type" value="Genomic_DNA"/>
</dbReference>
<sequence length="278" mass="31377">MSNKCDEKFTSAVGLGELLEKPEGSDLQADAPIESYTIICKNRSFGRLVRFSYETISDSQKVSNLLATTVGSWGRMVPITKEKFYVKFFNEGAQTAGNDVFNNTITGVIDDPTANLIYDGKAFFSTSHVSKAGTTYSNYDSTNALSHTNLKATYLIYVDTNNRDERDERFEMIPDVMLIPVGLKFTAQEILNSTLIPGSQDNDVNSLQAIIEPMEWSYLSDATGWFLGKKKMGLMATNREDIMLDFWQDETSLDYFASIFTRWGGAINQWRYWYASDI</sequence>
<gene>
    <name evidence="3" type="ORF">MM415A00922_0015</name>
    <name evidence="2" type="ORF">MM415B02037_0008</name>
    <name evidence="1" type="ORF">TM448A00944_0008</name>
    <name evidence="4" type="ORF">TM448B02027_0003</name>
</gene>
<organism evidence="1">
    <name type="scientific">viral metagenome</name>
    <dbReference type="NCBI Taxonomy" id="1070528"/>
    <lineage>
        <taxon>unclassified sequences</taxon>
        <taxon>metagenomes</taxon>
        <taxon>organismal metagenomes</taxon>
    </lineage>
</organism>
<dbReference type="EMBL" id="MT142374">
    <property type="protein sequence ID" value="QJA79264.1"/>
    <property type="molecule type" value="Genomic_DNA"/>
</dbReference>
<dbReference type="AlphaFoldDB" id="A0A6H1ZKG2"/>
<evidence type="ECO:0000313" key="1">
    <source>
        <dbReference type="EMBL" id="QJA48416.1"/>
    </source>
</evidence>
<evidence type="ECO:0000313" key="4">
    <source>
        <dbReference type="EMBL" id="QJI00658.1"/>
    </source>
</evidence>
<evidence type="ECO:0000313" key="2">
    <source>
        <dbReference type="EMBL" id="QJA55532.1"/>
    </source>
</evidence>
<accession>A0A6H1ZKG2</accession>
<dbReference type="EMBL" id="MT141164">
    <property type="protein sequence ID" value="QJA55532.1"/>
    <property type="molecule type" value="Genomic_DNA"/>
</dbReference>
<dbReference type="EMBL" id="MT144867">
    <property type="protein sequence ID" value="QJI00658.1"/>
    <property type="molecule type" value="Genomic_DNA"/>
</dbReference>
<name>A0A6H1ZKG2_9ZZZZ</name>
<protein>
    <submittedName>
        <fullName evidence="1">Putative capsid protein</fullName>
    </submittedName>
</protein>